<name>A0A2I3BRG9_MOUSE</name>
<feature type="domain" description="TRC8-like N-terminal" evidence="5">
    <location>
        <begin position="20"/>
        <end position="63"/>
    </location>
</feature>
<dbReference type="AGR" id="MGI:6121562"/>
<accession>A0A2I3BRG9</accession>
<evidence type="ECO:0000313" key="6">
    <source>
        <dbReference type="Ensembl" id="ENSMUSP00000154571.2"/>
    </source>
</evidence>
<dbReference type="AlphaFoldDB" id="A0A2I3BRG9"/>
<dbReference type="MGI" id="MGI:6121562">
    <property type="gene designation" value="Gm49356"/>
</dbReference>
<comment type="subcellular location">
    <subcellularLocation>
        <location evidence="1">Membrane</location>
        <topology evidence="1">Multi-pass membrane protein</topology>
    </subcellularLocation>
</comment>
<evidence type="ECO:0000256" key="4">
    <source>
        <dbReference type="ARBA" id="ARBA00023136"/>
    </source>
</evidence>
<protein>
    <submittedName>
        <fullName evidence="6">Predicted gene, 49356</fullName>
    </submittedName>
</protein>
<reference evidence="6" key="4">
    <citation type="submission" date="2025-09" db="UniProtKB">
        <authorList>
            <consortium name="Ensembl"/>
        </authorList>
    </citation>
    <scope>IDENTIFICATION</scope>
    <source>
        <strain evidence="6">C57BL/6J</strain>
    </source>
</reference>
<evidence type="ECO:0000313" key="8">
    <source>
        <dbReference type="Proteomes" id="UP000000589"/>
    </source>
</evidence>
<evidence type="ECO:0000313" key="7">
    <source>
        <dbReference type="MGI" id="MGI:6121562"/>
    </source>
</evidence>
<keyword evidence="3" id="KW-1133">Transmembrane helix</keyword>
<reference evidence="6" key="3">
    <citation type="submission" date="2025-08" db="UniProtKB">
        <authorList>
            <consortium name="Ensembl"/>
        </authorList>
    </citation>
    <scope>IDENTIFICATION</scope>
    <source>
        <strain evidence="6">C57BL/6J</strain>
    </source>
</reference>
<dbReference type="InterPro" id="IPR025754">
    <property type="entry name" value="TRC8_N_dom"/>
</dbReference>
<gene>
    <name evidence="6 7" type="primary">Gm49356</name>
</gene>
<evidence type="ECO:0000256" key="3">
    <source>
        <dbReference type="ARBA" id="ARBA00022989"/>
    </source>
</evidence>
<proteinExistence type="predicted"/>
<evidence type="ECO:0000256" key="2">
    <source>
        <dbReference type="ARBA" id="ARBA00022692"/>
    </source>
</evidence>
<organism evidence="6 8">
    <name type="scientific">Mus musculus</name>
    <name type="common">Mouse</name>
    <dbReference type="NCBI Taxonomy" id="10090"/>
    <lineage>
        <taxon>Eukaryota</taxon>
        <taxon>Metazoa</taxon>
        <taxon>Chordata</taxon>
        <taxon>Craniata</taxon>
        <taxon>Vertebrata</taxon>
        <taxon>Euteleostomi</taxon>
        <taxon>Mammalia</taxon>
        <taxon>Eutheria</taxon>
        <taxon>Euarchontoglires</taxon>
        <taxon>Glires</taxon>
        <taxon>Rodentia</taxon>
        <taxon>Myomorpha</taxon>
        <taxon>Muroidea</taxon>
        <taxon>Muridae</taxon>
        <taxon>Murinae</taxon>
        <taxon>Mus</taxon>
        <taxon>Mus</taxon>
    </lineage>
</organism>
<evidence type="ECO:0000256" key="1">
    <source>
        <dbReference type="ARBA" id="ARBA00004141"/>
    </source>
</evidence>
<dbReference type="Pfam" id="PF13705">
    <property type="entry name" value="TRC8_N"/>
    <property type="match status" value="1"/>
</dbReference>
<dbReference type="Proteomes" id="UP000000589">
    <property type="component" value="Chromosome 15"/>
</dbReference>
<evidence type="ECO:0000259" key="5">
    <source>
        <dbReference type="Pfam" id="PF13705"/>
    </source>
</evidence>
<dbReference type="Ensembl" id="ENSMUST00000228787.2">
    <property type="protein sequence ID" value="ENSMUSP00000154571.2"/>
    <property type="gene ID" value="ENSMUSG00000115463.2"/>
</dbReference>
<reference evidence="6 8" key="2">
    <citation type="journal article" date="2011" name="PLoS Biol.">
        <title>Modernizing reference genome assemblies.</title>
        <authorList>
            <person name="Church D.M."/>
            <person name="Schneider V.A."/>
            <person name="Graves T."/>
            <person name="Auger K."/>
            <person name="Cunningham F."/>
            <person name="Bouk N."/>
            <person name="Chen H.C."/>
            <person name="Agarwala R."/>
            <person name="McLaren W.M."/>
            <person name="Ritchie G.R."/>
            <person name="Albracht D."/>
            <person name="Kremitzki M."/>
            <person name="Rock S."/>
            <person name="Kotkiewicz H."/>
            <person name="Kremitzki C."/>
            <person name="Wollam A."/>
            <person name="Trani L."/>
            <person name="Fulton L."/>
            <person name="Fulton R."/>
            <person name="Matthews L."/>
            <person name="Whitehead S."/>
            <person name="Chow W."/>
            <person name="Torrance J."/>
            <person name="Dunn M."/>
            <person name="Harden G."/>
            <person name="Threadgold G."/>
            <person name="Wood J."/>
            <person name="Collins J."/>
            <person name="Heath P."/>
            <person name="Griffiths G."/>
            <person name="Pelan S."/>
            <person name="Grafham D."/>
            <person name="Eichler E.E."/>
            <person name="Weinstock G."/>
            <person name="Mardis E.R."/>
            <person name="Wilson R.K."/>
            <person name="Howe K."/>
            <person name="Flicek P."/>
            <person name="Hubbard T."/>
        </authorList>
    </citation>
    <scope>NUCLEOTIDE SEQUENCE [LARGE SCALE GENOMIC DNA]</scope>
    <source>
        <strain evidence="6 8">C57BL/6J</strain>
    </source>
</reference>
<keyword evidence="4" id="KW-0472">Membrane</keyword>
<reference evidence="6 8" key="1">
    <citation type="journal article" date="2009" name="PLoS Biol.">
        <title>Lineage-specific biology revealed by a finished genome assembly of the mouse.</title>
        <authorList>
            <consortium name="Mouse Genome Sequencing Consortium"/>
            <person name="Church D.M."/>
            <person name="Goodstadt L."/>
            <person name="Hillier L.W."/>
            <person name="Zody M.C."/>
            <person name="Goldstein S."/>
            <person name="She X."/>
            <person name="Bult C.J."/>
            <person name="Agarwala R."/>
            <person name="Cherry J.L."/>
            <person name="DiCuccio M."/>
            <person name="Hlavina W."/>
            <person name="Kapustin Y."/>
            <person name="Meric P."/>
            <person name="Maglott D."/>
            <person name="Birtle Z."/>
            <person name="Marques A.C."/>
            <person name="Graves T."/>
            <person name="Zhou S."/>
            <person name="Teague B."/>
            <person name="Potamousis K."/>
            <person name="Churas C."/>
            <person name="Place M."/>
            <person name="Herschleb J."/>
            <person name="Runnheim R."/>
            <person name="Forrest D."/>
            <person name="Amos-Landgraf J."/>
            <person name="Schwartz D.C."/>
            <person name="Cheng Z."/>
            <person name="Lindblad-Toh K."/>
            <person name="Eichler E.E."/>
            <person name="Ponting C.P."/>
        </authorList>
    </citation>
    <scope>NUCLEOTIDE SEQUENCE [LARGE SCALE GENOMIC DNA]</scope>
    <source>
        <strain evidence="6 8">C57BL/6J</strain>
    </source>
</reference>
<dbReference type="GO" id="GO:0016020">
    <property type="term" value="C:membrane"/>
    <property type="evidence" value="ECO:0007669"/>
    <property type="project" value="UniProtKB-SubCell"/>
</dbReference>
<sequence>MAAVGPPQQQVRMAQQQVWAALEVALRVPCLYIIDAIFNSYYDSSQSRFCIGLQIFLRLLGTSTGTLLA</sequence>
<keyword evidence="8" id="KW-1185">Reference proteome</keyword>
<keyword evidence="2" id="KW-0812">Transmembrane</keyword>
<dbReference type="Bgee" id="ENSMUSG00000115463">
    <property type="expression patterns" value="Expressed in bone marrow and 53 other cell types or tissues"/>
</dbReference>
<dbReference type="VEuPathDB" id="HostDB:ENSMUSG00000115463"/>